<name>A0A1B8YFG4_9GAMM</name>
<protein>
    <submittedName>
        <fullName evidence="1">Uncharacterized protein</fullName>
    </submittedName>
</protein>
<evidence type="ECO:0000313" key="1">
    <source>
        <dbReference type="EMBL" id="OCA53901.1"/>
    </source>
</evidence>
<gene>
    <name evidence="1" type="ORF">Phpb_03005</name>
</gene>
<reference evidence="2" key="1">
    <citation type="submission" date="2015-11" db="EMBL/GenBank/DDBJ databases">
        <authorList>
            <person name="Tobias N.J."/>
            <person name="Mishra B."/>
            <person name="Gupta D.K."/>
            <person name="Thines M."/>
            <person name="Stinear T.P."/>
            <person name="Bode H.B."/>
        </authorList>
    </citation>
    <scope>NUCLEOTIDE SEQUENCE [LARGE SCALE GENOMIC DNA]</scope>
    <source>
        <strain evidence="2">PB45.5</strain>
    </source>
</reference>
<sequence length="59" mass="7290">MNMYLYIYKSKDSPLLDIEIIHLGYTFEKWSRMTKKEQNDVISKYIFNNQSYHYFIKAE</sequence>
<keyword evidence="2" id="KW-1185">Reference proteome</keyword>
<dbReference type="Proteomes" id="UP000092665">
    <property type="component" value="Unassembled WGS sequence"/>
</dbReference>
<evidence type="ECO:0000313" key="2">
    <source>
        <dbReference type="Proteomes" id="UP000092665"/>
    </source>
</evidence>
<organism evidence="1 2">
    <name type="scientific">Photorhabdus namnaonensis</name>
    <dbReference type="NCBI Taxonomy" id="1851568"/>
    <lineage>
        <taxon>Bacteria</taxon>
        <taxon>Pseudomonadati</taxon>
        <taxon>Pseudomonadota</taxon>
        <taxon>Gammaproteobacteria</taxon>
        <taxon>Enterobacterales</taxon>
        <taxon>Morganellaceae</taxon>
        <taxon>Photorhabdus</taxon>
    </lineage>
</organism>
<dbReference type="EMBL" id="LOIC01000077">
    <property type="protein sequence ID" value="OCA53901.1"/>
    <property type="molecule type" value="Genomic_DNA"/>
</dbReference>
<accession>A0A1B8YFG4</accession>
<proteinExistence type="predicted"/>
<dbReference type="AlphaFoldDB" id="A0A1B8YFG4"/>
<comment type="caution">
    <text evidence="1">The sequence shown here is derived from an EMBL/GenBank/DDBJ whole genome shotgun (WGS) entry which is preliminary data.</text>
</comment>